<organism evidence="2 3">
    <name type="scientific">Tumebacillus amylolyticus</name>
    <dbReference type="NCBI Taxonomy" id="2801339"/>
    <lineage>
        <taxon>Bacteria</taxon>
        <taxon>Bacillati</taxon>
        <taxon>Bacillota</taxon>
        <taxon>Bacilli</taxon>
        <taxon>Bacillales</taxon>
        <taxon>Alicyclobacillaceae</taxon>
        <taxon>Tumebacillus</taxon>
    </lineage>
</organism>
<keyword evidence="1" id="KW-1133">Transmembrane helix</keyword>
<protein>
    <recommendedName>
        <fullName evidence="4">DUF3899 domain-containing protein</fullName>
    </recommendedName>
</protein>
<keyword evidence="1" id="KW-0812">Transmembrane</keyword>
<accession>A0ABS1J5U8</accession>
<feature type="transmembrane region" description="Helical" evidence="1">
    <location>
        <begin position="110"/>
        <end position="127"/>
    </location>
</feature>
<proteinExistence type="predicted"/>
<feature type="transmembrane region" description="Helical" evidence="1">
    <location>
        <begin position="7"/>
        <end position="24"/>
    </location>
</feature>
<evidence type="ECO:0000256" key="1">
    <source>
        <dbReference type="SAM" id="Phobius"/>
    </source>
</evidence>
<dbReference type="Proteomes" id="UP000602284">
    <property type="component" value="Unassembled WGS sequence"/>
</dbReference>
<dbReference type="RefSeq" id="WP_201630875.1">
    <property type="nucleotide sequence ID" value="NZ_JAEQNB010000001.1"/>
</dbReference>
<gene>
    <name evidence="2" type="ORF">JJB07_02635</name>
</gene>
<comment type="caution">
    <text evidence="2">The sequence shown here is derived from an EMBL/GenBank/DDBJ whole genome shotgun (WGS) entry which is preliminary data.</text>
</comment>
<evidence type="ECO:0008006" key="4">
    <source>
        <dbReference type="Google" id="ProtNLM"/>
    </source>
</evidence>
<name>A0ABS1J5U8_9BACL</name>
<keyword evidence="3" id="KW-1185">Reference proteome</keyword>
<dbReference type="EMBL" id="JAEQNB010000001">
    <property type="protein sequence ID" value="MBL0385535.1"/>
    <property type="molecule type" value="Genomic_DNA"/>
</dbReference>
<evidence type="ECO:0000313" key="3">
    <source>
        <dbReference type="Proteomes" id="UP000602284"/>
    </source>
</evidence>
<keyword evidence="1" id="KW-0472">Membrane</keyword>
<reference evidence="2 3" key="1">
    <citation type="submission" date="2021-01" db="EMBL/GenBank/DDBJ databases">
        <title>Tumebacillus sp. strain ITR2 16S ribosomal RNA gene Genome sequencing and assembly.</title>
        <authorList>
            <person name="Kang M."/>
        </authorList>
    </citation>
    <scope>NUCLEOTIDE SEQUENCE [LARGE SCALE GENOMIC DNA]</scope>
    <source>
        <strain evidence="2 3">ITR2</strain>
    </source>
</reference>
<evidence type="ECO:0000313" key="2">
    <source>
        <dbReference type="EMBL" id="MBL0385535.1"/>
    </source>
</evidence>
<feature type="transmembrane region" description="Helical" evidence="1">
    <location>
        <begin position="44"/>
        <end position="62"/>
    </location>
</feature>
<sequence length="128" mass="14541">MRKGVTRGLLIGLVSAVIVALYQWLRYGSDAEPELFTRISNGVFQFGLIYLMIGVVIFSRLASFRRRMGVPNYLAMLKFKTVEEKREHDESNRNLNAKDARALEERGRDITFLVAAVLMILVSIAFSL</sequence>